<evidence type="ECO:0000313" key="1">
    <source>
        <dbReference type="EMBL" id="KAH7692237.1"/>
    </source>
</evidence>
<keyword evidence="2" id="KW-1185">Reference proteome</keyword>
<reference evidence="2" key="1">
    <citation type="journal article" date="2022" name="Nat. Commun.">
        <title>Chromosome evolution and the genetic basis of agronomically important traits in greater yam.</title>
        <authorList>
            <person name="Bredeson J.V."/>
            <person name="Lyons J.B."/>
            <person name="Oniyinde I.O."/>
            <person name="Okereke N.R."/>
            <person name="Kolade O."/>
            <person name="Nnabue I."/>
            <person name="Nwadili C.O."/>
            <person name="Hribova E."/>
            <person name="Parker M."/>
            <person name="Nwogha J."/>
            <person name="Shu S."/>
            <person name="Carlson J."/>
            <person name="Kariba R."/>
            <person name="Muthemba S."/>
            <person name="Knop K."/>
            <person name="Barton G.J."/>
            <person name="Sherwood A.V."/>
            <person name="Lopez-Montes A."/>
            <person name="Asiedu R."/>
            <person name="Jamnadass R."/>
            <person name="Muchugi A."/>
            <person name="Goodstein D."/>
            <person name="Egesi C.N."/>
            <person name="Featherston J."/>
            <person name="Asfaw A."/>
            <person name="Simpson G.G."/>
            <person name="Dolezel J."/>
            <person name="Hendre P.S."/>
            <person name="Van Deynze A."/>
            <person name="Kumar P.L."/>
            <person name="Obidiegwu J.E."/>
            <person name="Bhattacharjee R."/>
            <person name="Rokhsar D.S."/>
        </authorList>
    </citation>
    <scope>NUCLEOTIDE SEQUENCE [LARGE SCALE GENOMIC DNA]</scope>
    <source>
        <strain evidence="2">cv. TDa95/00328</strain>
    </source>
</reference>
<dbReference type="EMBL" id="CM037011">
    <property type="protein sequence ID" value="KAH7692237.1"/>
    <property type="molecule type" value="Genomic_DNA"/>
</dbReference>
<accession>A0ACB7WUG5</accession>
<dbReference type="Proteomes" id="UP000827976">
    <property type="component" value="Chromosome 1"/>
</dbReference>
<name>A0ACB7WUG5_DIOAL</name>
<proteinExistence type="predicted"/>
<gene>
    <name evidence="1" type="ORF">IHE45_01G052000</name>
</gene>
<evidence type="ECO:0000313" key="2">
    <source>
        <dbReference type="Proteomes" id="UP000827976"/>
    </source>
</evidence>
<protein>
    <submittedName>
        <fullName evidence="1">Uncharacterized protein</fullName>
    </submittedName>
</protein>
<sequence length="207" mass="22927">MINMHLFTIYATQRRAFSQCSSSRAPPKVGDTDDDELPFSINALLSTFSSLFSIALSPLEASPPIPALKLKLAMFLPSDWSPPCGKCCTKKYSSLLQIPWRVFCKKGCGNDAETWEECVEQCEGICYKDPVLKDQQWSAYIDRSPGDENYSRDCFRACVSGCGFKFEVPPEKADEVQPKRPPKPPVVKKPPAPPQTPPADDMPSTSA</sequence>
<comment type="caution">
    <text evidence="1">The sequence shown here is derived from an EMBL/GenBank/DDBJ whole genome shotgun (WGS) entry which is preliminary data.</text>
</comment>
<organism evidence="1 2">
    <name type="scientific">Dioscorea alata</name>
    <name type="common">Purple yam</name>
    <dbReference type="NCBI Taxonomy" id="55571"/>
    <lineage>
        <taxon>Eukaryota</taxon>
        <taxon>Viridiplantae</taxon>
        <taxon>Streptophyta</taxon>
        <taxon>Embryophyta</taxon>
        <taxon>Tracheophyta</taxon>
        <taxon>Spermatophyta</taxon>
        <taxon>Magnoliopsida</taxon>
        <taxon>Liliopsida</taxon>
        <taxon>Dioscoreales</taxon>
        <taxon>Dioscoreaceae</taxon>
        <taxon>Dioscorea</taxon>
    </lineage>
</organism>